<accession>A0A3Q9CLK7</accession>
<evidence type="ECO:0000256" key="4">
    <source>
        <dbReference type="ARBA" id="ARBA00022490"/>
    </source>
</evidence>
<keyword evidence="5 12" id="KW-0436">Ligase</keyword>
<evidence type="ECO:0000256" key="5">
    <source>
        <dbReference type="ARBA" id="ARBA00022598"/>
    </source>
</evidence>
<keyword evidence="8 12" id="KW-0862">Zinc</keyword>
<dbReference type="Pfam" id="PF09190">
    <property type="entry name" value="DALR_2"/>
    <property type="match status" value="1"/>
</dbReference>
<feature type="binding site" evidence="12">
    <location>
        <position position="201"/>
    </location>
    <ligand>
        <name>Zn(2+)</name>
        <dbReference type="ChEBI" id="CHEBI:29105"/>
    </ligand>
</feature>
<organism evidence="14 15">
    <name type="scientific">Candidatus Annandia adelgestsuga</name>
    <dbReference type="NCBI Taxonomy" id="1302411"/>
    <lineage>
        <taxon>Bacteria</taxon>
        <taxon>Pseudomonadati</taxon>
        <taxon>Pseudomonadota</taxon>
        <taxon>Gammaproteobacteria</taxon>
        <taxon>Enterobacterales</taxon>
        <taxon>Enterobacteriaceae</taxon>
        <taxon>Candidatus Annandia</taxon>
    </lineage>
</organism>
<dbReference type="Gene3D" id="1.20.120.1910">
    <property type="entry name" value="Cysteine-tRNA ligase, C-terminal anti-codon recognition domain"/>
    <property type="match status" value="1"/>
</dbReference>
<feature type="binding site" evidence="12">
    <location>
        <position position="261"/>
    </location>
    <ligand>
        <name>ATP</name>
        <dbReference type="ChEBI" id="CHEBI:30616"/>
    </ligand>
</feature>
<keyword evidence="9 12" id="KW-0067">ATP-binding</keyword>
<dbReference type="KEGG" id="aade:C3B56_00260"/>
<dbReference type="OrthoDB" id="9815130at2"/>
<dbReference type="InterPro" id="IPR032678">
    <property type="entry name" value="tRNA-synt_1_cat_dom"/>
</dbReference>
<dbReference type="EMBL" id="CP026513">
    <property type="protein sequence ID" value="AZP36353.1"/>
    <property type="molecule type" value="Genomic_DNA"/>
</dbReference>
<keyword evidence="11 12" id="KW-0030">Aminoacyl-tRNA synthetase</keyword>
<dbReference type="GO" id="GO:0004817">
    <property type="term" value="F:cysteine-tRNA ligase activity"/>
    <property type="evidence" value="ECO:0007669"/>
    <property type="project" value="UniProtKB-UniRule"/>
</dbReference>
<dbReference type="SUPFAM" id="SSF47323">
    <property type="entry name" value="Anticodon-binding domain of a subclass of class I aminoacyl-tRNA synthetases"/>
    <property type="match status" value="1"/>
</dbReference>
<dbReference type="GO" id="GO:0005829">
    <property type="term" value="C:cytosol"/>
    <property type="evidence" value="ECO:0007669"/>
    <property type="project" value="TreeGrafter"/>
</dbReference>
<comment type="subcellular location">
    <subcellularLocation>
        <location evidence="1 12">Cytoplasm</location>
    </subcellularLocation>
</comment>
<dbReference type="GO" id="GO:0006423">
    <property type="term" value="P:cysteinyl-tRNA aminoacylation"/>
    <property type="evidence" value="ECO:0007669"/>
    <property type="project" value="UniProtKB-UniRule"/>
</dbReference>
<dbReference type="NCBIfam" id="TIGR00435">
    <property type="entry name" value="cysS"/>
    <property type="match status" value="1"/>
</dbReference>
<evidence type="ECO:0000256" key="7">
    <source>
        <dbReference type="ARBA" id="ARBA00022741"/>
    </source>
</evidence>
<evidence type="ECO:0000259" key="13">
    <source>
        <dbReference type="SMART" id="SM00840"/>
    </source>
</evidence>
<dbReference type="InterPro" id="IPR015273">
    <property type="entry name" value="Cys-tRNA-synt_Ia_DALR"/>
</dbReference>
<evidence type="ECO:0000256" key="10">
    <source>
        <dbReference type="ARBA" id="ARBA00022917"/>
    </source>
</evidence>
<reference evidence="14 15" key="1">
    <citation type="journal article" date="2018" name="Genome Biol. Evol.">
        <title>Partnering With a Pest: Genomes of Hemlock Woolly Adelgid Symbionts Reveal Atypical Nutritional Provisioning Patterns in Dual-Obligate Bacteria.</title>
        <authorList>
            <person name="Weglarz K.M."/>
            <person name="Havill N.P."/>
            <person name="Burke G.R."/>
            <person name="von Dohlen C.D."/>
        </authorList>
    </citation>
    <scope>NUCLEOTIDE SEQUENCE [LARGE SCALE GENOMIC DNA]</scope>
    <source>
        <strain evidence="14">ENA</strain>
    </source>
</reference>
<dbReference type="PANTHER" id="PTHR10890">
    <property type="entry name" value="CYSTEINYL-TRNA SYNTHETASE"/>
    <property type="match status" value="1"/>
</dbReference>
<evidence type="ECO:0000256" key="3">
    <source>
        <dbReference type="ARBA" id="ARBA00011245"/>
    </source>
</evidence>
<dbReference type="EC" id="6.1.1.16" evidence="12"/>
<evidence type="ECO:0000256" key="11">
    <source>
        <dbReference type="ARBA" id="ARBA00023146"/>
    </source>
</evidence>
<feature type="domain" description="Cysteinyl-tRNA synthetase class Ia DALR" evidence="13">
    <location>
        <begin position="333"/>
        <end position="394"/>
    </location>
</feature>
<dbReference type="RefSeq" id="WP_126071623.1">
    <property type="nucleotide sequence ID" value="NZ_CP026513.1"/>
</dbReference>
<dbReference type="Pfam" id="PF01406">
    <property type="entry name" value="tRNA-synt_1e"/>
    <property type="match status" value="1"/>
</dbReference>
<comment type="subunit">
    <text evidence="3 12">Monomer.</text>
</comment>
<dbReference type="SMART" id="SM00840">
    <property type="entry name" value="DALR_2"/>
    <property type="match status" value="1"/>
</dbReference>
<dbReference type="PRINTS" id="PR00983">
    <property type="entry name" value="TRNASYNTHCYS"/>
</dbReference>
<dbReference type="PANTHER" id="PTHR10890:SF3">
    <property type="entry name" value="CYSTEINE--TRNA LIGASE, CYTOPLASMIC"/>
    <property type="match status" value="1"/>
</dbReference>
<dbReference type="CDD" id="cd00672">
    <property type="entry name" value="CysRS_core"/>
    <property type="match status" value="1"/>
</dbReference>
<keyword evidence="7 12" id="KW-0547">Nucleotide-binding</keyword>
<dbReference type="Proteomes" id="UP000274458">
    <property type="component" value="Chromosome"/>
</dbReference>
<evidence type="ECO:0000256" key="8">
    <source>
        <dbReference type="ARBA" id="ARBA00022833"/>
    </source>
</evidence>
<proteinExistence type="inferred from homology"/>
<keyword evidence="4 12" id="KW-0963">Cytoplasm</keyword>
<feature type="short sequence motif" description="'HIGH' region" evidence="12">
    <location>
        <begin position="30"/>
        <end position="40"/>
    </location>
</feature>
<dbReference type="Gene3D" id="3.40.50.620">
    <property type="entry name" value="HUPs"/>
    <property type="match status" value="1"/>
</dbReference>
<dbReference type="InterPro" id="IPR015803">
    <property type="entry name" value="Cys-tRNA-ligase"/>
</dbReference>
<evidence type="ECO:0000313" key="15">
    <source>
        <dbReference type="Proteomes" id="UP000274458"/>
    </source>
</evidence>
<keyword evidence="6 12" id="KW-0479">Metal-binding</keyword>
<dbReference type="GO" id="GO:0005524">
    <property type="term" value="F:ATP binding"/>
    <property type="evidence" value="ECO:0007669"/>
    <property type="project" value="UniProtKB-UniRule"/>
</dbReference>
<evidence type="ECO:0000256" key="9">
    <source>
        <dbReference type="ARBA" id="ARBA00022840"/>
    </source>
</evidence>
<feature type="short sequence motif" description="'KMSKS' region" evidence="12">
    <location>
        <begin position="258"/>
        <end position="262"/>
    </location>
</feature>
<evidence type="ECO:0000313" key="14">
    <source>
        <dbReference type="EMBL" id="AZP36353.1"/>
    </source>
</evidence>
<evidence type="ECO:0000256" key="12">
    <source>
        <dbReference type="HAMAP-Rule" id="MF_00041"/>
    </source>
</evidence>
<dbReference type="AlphaFoldDB" id="A0A3Q9CLK7"/>
<feature type="binding site" evidence="12">
    <location>
        <position position="28"/>
    </location>
    <ligand>
        <name>Zn(2+)</name>
        <dbReference type="ChEBI" id="CHEBI:29105"/>
    </ligand>
</feature>
<keyword evidence="10 12" id="KW-0648">Protein biosynthesis</keyword>
<gene>
    <name evidence="12 14" type="primary">cysS</name>
    <name evidence="14" type="ORF">C3B56_00260</name>
</gene>
<evidence type="ECO:0000256" key="6">
    <source>
        <dbReference type="ARBA" id="ARBA00022723"/>
    </source>
</evidence>
<comment type="catalytic activity">
    <reaction evidence="12">
        <text>tRNA(Cys) + L-cysteine + ATP = L-cysteinyl-tRNA(Cys) + AMP + diphosphate</text>
        <dbReference type="Rhea" id="RHEA:17773"/>
        <dbReference type="Rhea" id="RHEA-COMP:9661"/>
        <dbReference type="Rhea" id="RHEA-COMP:9679"/>
        <dbReference type="ChEBI" id="CHEBI:30616"/>
        <dbReference type="ChEBI" id="CHEBI:33019"/>
        <dbReference type="ChEBI" id="CHEBI:35235"/>
        <dbReference type="ChEBI" id="CHEBI:78442"/>
        <dbReference type="ChEBI" id="CHEBI:78517"/>
        <dbReference type="ChEBI" id="CHEBI:456215"/>
        <dbReference type="EC" id="6.1.1.16"/>
    </reaction>
</comment>
<comment type="cofactor">
    <cofactor evidence="12">
        <name>Zn(2+)</name>
        <dbReference type="ChEBI" id="CHEBI:29105"/>
    </cofactor>
    <text evidence="12">Binds 1 zinc ion per subunit.</text>
</comment>
<feature type="binding site" evidence="12">
    <location>
        <position position="230"/>
    </location>
    <ligand>
        <name>Zn(2+)</name>
        <dbReference type="ChEBI" id="CHEBI:29105"/>
    </ligand>
</feature>
<keyword evidence="15" id="KW-1185">Reference proteome</keyword>
<evidence type="ECO:0000256" key="2">
    <source>
        <dbReference type="ARBA" id="ARBA00005594"/>
    </source>
</evidence>
<sequence length="460" mass="54723">MLKIFNSINNKKEKFISIRKNKVNIYVCGVTVYDTCHIGHGRTFISFDMIIRYLIYLGYKINYVRNITDIDDKIINKSYKKKISIKKLTKNNILKMKKDFKNLNLLNPNKEPLVTNNIQNIIKLIIKLLKNNNAYISYNGDVLFSIKTYKQYGYFFKKKEYNNINNLDNKIDFVLWKKSNINEPGWLSPWGIGRPGWHIECSAIYNKYLGTKIDIHGGGQDLVFPHNENEIAQSQCAFKNNIINYWMHIGMLMIDNEKMSKSKKNDFKIKKMLNNYNNEIIRCFLLSRHYRKPLIYKNNSLIKYTNILRFMYKSLQNTNPNVKTLLGKTFKKRFFEAMNDDFNISESYSVLLSLSKEINILKKKQSSKVHNFAARLRQLGKILGLLNNNPDIFLKKIIKKPLQTKNKKKFYYKYIYKINKIRNYYRTNKNWKIADKMKNKLIKLNLKIEDNINNTILYKK</sequence>
<feature type="binding site" evidence="12">
    <location>
        <position position="226"/>
    </location>
    <ligand>
        <name>Zn(2+)</name>
        <dbReference type="ChEBI" id="CHEBI:29105"/>
    </ligand>
</feature>
<protein>
    <recommendedName>
        <fullName evidence="12">Cysteine--tRNA ligase</fullName>
        <ecNumber evidence="12">6.1.1.16</ecNumber>
    </recommendedName>
    <alternativeName>
        <fullName evidence="12">Cysteinyl-tRNA synthetase</fullName>
        <shortName evidence="12">CysRS</shortName>
    </alternativeName>
</protein>
<dbReference type="InterPro" id="IPR014729">
    <property type="entry name" value="Rossmann-like_a/b/a_fold"/>
</dbReference>
<dbReference type="GO" id="GO:0008270">
    <property type="term" value="F:zinc ion binding"/>
    <property type="evidence" value="ECO:0007669"/>
    <property type="project" value="UniProtKB-UniRule"/>
</dbReference>
<evidence type="ECO:0000256" key="1">
    <source>
        <dbReference type="ARBA" id="ARBA00004496"/>
    </source>
</evidence>
<dbReference type="HAMAP" id="MF_00041">
    <property type="entry name" value="Cys_tRNA_synth"/>
    <property type="match status" value="1"/>
</dbReference>
<dbReference type="SUPFAM" id="SSF52374">
    <property type="entry name" value="Nucleotidylyl transferase"/>
    <property type="match status" value="1"/>
</dbReference>
<dbReference type="InterPro" id="IPR009080">
    <property type="entry name" value="tRNAsynth_Ia_anticodon-bd"/>
</dbReference>
<dbReference type="InterPro" id="IPR024909">
    <property type="entry name" value="Cys-tRNA/MSH_ligase"/>
</dbReference>
<comment type="similarity">
    <text evidence="2 12">Belongs to the class-I aminoacyl-tRNA synthetase family.</text>
</comment>
<name>A0A3Q9CLK7_9ENTR</name>